<dbReference type="EMBL" id="MCFJ01000008">
    <property type="protein sequence ID" value="ORY62922.1"/>
    <property type="molecule type" value="Genomic_DNA"/>
</dbReference>
<dbReference type="SUPFAM" id="SSF55729">
    <property type="entry name" value="Acyl-CoA N-acyltransferases (Nat)"/>
    <property type="match status" value="1"/>
</dbReference>
<comment type="caution">
    <text evidence="2">The sequence shown here is derived from an EMBL/GenBank/DDBJ whole genome shotgun (WGS) entry which is preliminary data.</text>
</comment>
<protein>
    <recommendedName>
        <fullName evidence="1">N-acetyltransferase domain-containing protein</fullName>
    </recommendedName>
</protein>
<dbReference type="Gene3D" id="3.40.630.30">
    <property type="match status" value="1"/>
</dbReference>
<dbReference type="InParanoid" id="A0A1Y2DUE8"/>
<dbReference type="RefSeq" id="XP_040714579.1">
    <property type="nucleotide sequence ID" value="XM_040856097.1"/>
</dbReference>
<dbReference type="Pfam" id="PF13302">
    <property type="entry name" value="Acetyltransf_3"/>
    <property type="match status" value="1"/>
</dbReference>
<dbReference type="OrthoDB" id="64477at2759"/>
<feature type="domain" description="N-acetyltransferase" evidence="1">
    <location>
        <begin position="32"/>
        <end position="220"/>
    </location>
</feature>
<dbReference type="InterPro" id="IPR016181">
    <property type="entry name" value="Acyl_CoA_acyltransferase"/>
</dbReference>
<evidence type="ECO:0000313" key="3">
    <source>
        <dbReference type="Proteomes" id="UP000193689"/>
    </source>
</evidence>
<dbReference type="GO" id="GO:0016747">
    <property type="term" value="F:acyltransferase activity, transferring groups other than amino-acyl groups"/>
    <property type="evidence" value="ECO:0007669"/>
    <property type="project" value="InterPro"/>
</dbReference>
<reference evidence="2 3" key="1">
    <citation type="submission" date="2016-07" db="EMBL/GenBank/DDBJ databases">
        <title>Pervasive Adenine N6-methylation of Active Genes in Fungi.</title>
        <authorList>
            <consortium name="DOE Joint Genome Institute"/>
            <person name="Mondo S.J."/>
            <person name="Dannebaum R.O."/>
            <person name="Kuo R.C."/>
            <person name="Labutti K."/>
            <person name="Haridas S."/>
            <person name="Kuo A."/>
            <person name="Salamov A."/>
            <person name="Ahrendt S.R."/>
            <person name="Lipzen A."/>
            <person name="Sullivan W."/>
            <person name="Andreopoulos W.B."/>
            <person name="Clum A."/>
            <person name="Lindquist E."/>
            <person name="Daum C."/>
            <person name="Ramamoorthy G.K."/>
            <person name="Gryganskyi A."/>
            <person name="Culley D."/>
            <person name="Magnuson J.K."/>
            <person name="James T.Y."/>
            <person name="O'Malley M.A."/>
            <person name="Stajich J.E."/>
            <person name="Spatafora J.W."/>
            <person name="Visel A."/>
            <person name="Grigoriev I.V."/>
        </authorList>
    </citation>
    <scope>NUCLEOTIDE SEQUENCE [LARGE SCALE GENOMIC DNA]</scope>
    <source>
        <strain evidence="2 3">CBS 129021</strain>
    </source>
</reference>
<accession>A0A1Y2DUE8</accession>
<name>A0A1Y2DUE8_9PEZI</name>
<dbReference type="AlphaFoldDB" id="A0A1Y2DUE8"/>
<proteinExistence type="predicted"/>
<keyword evidence="3" id="KW-1185">Reference proteome</keyword>
<dbReference type="GeneID" id="63772309"/>
<organism evidence="2 3">
    <name type="scientific">Pseudomassariella vexata</name>
    <dbReference type="NCBI Taxonomy" id="1141098"/>
    <lineage>
        <taxon>Eukaryota</taxon>
        <taxon>Fungi</taxon>
        <taxon>Dikarya</taxon>
        <taxon>Ascomycota</taxon>
        <taxon>Pezizomycotina</taxon>
        <taxon>Sordariomycetes</taxon>
        <taxon>Xylariomycetidae</taxon>
        <taxon>Amphisphaeriales</taxon>
        <taxon>Pseudomassariaceae</taxon>
        <taxon>Pseudomassariella</taxon>
    </lineage>
</organism>
<dbReference type="InterPro" id="IPR000182">
    <property type="entry name" value="GNAT_dom"/>
</dbReference>
<dbReference type="Proteomes" id="UP000193689">
    <property type="component" value="Unassembled WGS sequence"/>
</dbReference>
<evidence type="ECO:0000313" key="2">
    <source>
        <dbReference type="EMBL" id="ORY62922.1"/>
    </source>
</evidence>
<sequence>MTSPSPEKSGNAHHLAYSHLPTYLTSPTHPIALRTMELSDAKPWSSILADPRNTEFEGDEVPTEMEHSKAVDILTRQRESAAQPTVVDARTGKVIRGPSRVNMVILFCPTDNDDDDGGPTQQVIGLGGFGSLKDLGVEEKTAVPKEDREGKSRGPGTYLRVGDVGAMVNYEYRRRGFAVEAIRMAMEWGFRKASEGGLQLDKITSTTLLDNRPMVDLLEKKMGWKGTKRVAEELWEGKDEMFYEMTVEEWEARK</sequence>
<gene>
    <name evidence="2" type="ORF">BCR38DRAFT_344380</name>
</gene>
<evidence type="ECO:0000259" key="1">
    <source>
        <dbReference type="Pfam" id="PF13302"/>
    </source>
</evidence>